<evidence type="ECO:0000313" key="6">
    <source>
        <dbReference type="EMBL" id="KJA16318.1"/>
    </source>
</evidence>
<dbReference type="OrthoDB" id="2831360at2759"/>
<reference evidence="7" key="1">
    <citation type="submission" date="2014-04" db="EMBL/GenBank/DDBJ databases">
        <title>Evolutionary Origins and Diversification of the Mycorrhizal Mutualists.</title>
        <authorList>
            <consortium name="DOE Joint Genome Institute"/>
            <consortium name="Mycorrhizal Genomics Consortium"/>
            <person name="Kohler A."/>
            <person name="Kuo A."/>
            <person name="Nagy L.G."/>
            <person name="Floudas D."/>
            <person name="Copeland A."/>
            <person name="Barry K.W."/>
            <person name="Cichocki N."/>
            <person name="Veneault-Fourrey C."/>
            <person name="LaButti K."/>
            <person name="Lindquist E.A."/>
            <person name="Lipzen A."/>
            <person name="Lundell T."/>
            <person name="Morin E."/>
            <person name="Murat C."/>
            <person name="Riley R."/>
            <person name="Ohm R."/>
            <person name="Sun H."/>
            <person name="Tunlid A."/>
            <person name="Henrissat B."/>
            <person name="Grigoriev I.V."/>
            <person name="Hibbett D.S."/>
            <person name="Martin F."/>
        </authorList>
    </citation>
    <scope>NUCLEOTIDE SEQUENCE [LARGE SCALE GENOMIC DNA]</scope>
    <source>
        <strain evidence="7">FD-334 SS-4</strain>
    </source>
</reference>
<evidence type="ECO:0000256" key="2">
    <source>
        <dbReference type="ARBA" id="ARBA00022771"/>
    </source>
</evidence>
<evidence type="ECO:0000256" key="3">
    <source>
        <dbReference type="ARBA" id="ARBA00022833"/>
    </source>
</evidence>
<name>A0A0D2LZJ0_HYPSF</name>
<dbReference type="GO" id="GO:0008270">
    <property type="term" value="F:zinc ion binding"/>
    <property type="evidence" value="ECO:0007669"/>
    <property type="project" value="UniProtKB-KW"/>
</dbReference>
<proteinExistence type="predicted"/>
<gene>
    <name evidence="6" type="ORF">HYPSUDRAFT_58269</name>
</gene>
<dbReference type="InterPro" id="IPR002893">
    <property type="entry name" value="Znf_MYND"/>
</dbReference>
<dbReference type="STRING" id="945553.A0A0D2LZJ0"/>
<dbReference type="Gene3D" id="6.10.140.2220">
    <property type="match status" value="1"/>
</dbReference>
<keyword evidence="7" id="KW-1185">Reference proteome</keyword>
<dbReference type="Proteomes" id="UP000054270">
    <property type="component" value="Unassembled WGS sequence"/>
</dbReference>
<dbReference type="AlphaFoldDB" id="A0A0D2LZJ0"/>
<feature type="domain" description="MYND-type" evidence="5">
    <location>
        <begin position="17"/>
        <end position="56"/>
    </location>
</feature>
<keyword evidence="2 4" id="KW-0863">Zinc-finger</keyword>
<evidence type="ECO:0000256" key="1">
    <source>
        <dbReference type="ARBA" id="ARBA00022723"/>
    </source>
</evidence>
<evidence type="ECO:0000259" key="5">
    <source>
        <dbReference type="PROSITE" id="PS50865"/>
    </source>
</evidence>
<dbReference type="EMBL" id="KN817623">
    <property type="protein sequence ID" value="KJA16318.1"/>
    <property type="molecule type" value="Genomic_DNA"/>
</dbReference>
<keyword evidence="3" id="KW-0862">Zinc</keyword>
<protein>
    <recommendedName>
        <fullName evidence="5">MYND-type domain-containing protein</fullName>
    </recommendedName>
</protein>
<keyword evidence="1" id="KW-0479">Metal-binding</keyword>
<evidence type="ECO:0000256" key="4">
    <source>
        <dbReference type="PROSITE-ProRule" id="PRU00134"/>
    </source>
</evidence>
<dbReference type="PROSITE" id="PS50865">
    <property type="entry name" value="ZF_MYND_2"/>
    <property type="match status" value="1"/>
</dbReference>
<organism evidence="6 7">
    <name type="scientific">Hypholoma sublateritium (strain FD-334 SS-4)</name>
    <dbReference type="NCBI Taxonomy" id="945553"/>
    <lineage>
        <taxon>Eukaryota</taxon>
        <taxon>Fungi</taxon>
        <taxon>Dikarya</taxon>
        <taxon>Basidiomycota</taxon>
        <taxon>Agaricomycotina</taxon>
        <taxon>Agaricomycetes</taxon>
        <taxon>Agaricomycetidae</taxon>
        <taxon>Agaricales</taxon>
        <taxon>Agaricineae</taxon>
        <taxon>Strophariaceae</taxon>
        <taxon>Hypholoma</taxon>
    </lineage>
</organism>
<dbReference type="PROSITE" id="PS01360">
    <property type="entry name" value="ZF_MYND_1"/>
    <property type="match status" value="1"/>
</dbReference>
<dbReference type="SUPFAM" id="SSF144232">
    <property type="entry name" value="HIT/MYND zinc finger-like"/>
    <property type="match status" value="1"/>
</dbReference>
<sequence length="215" mass="24235">MANLVVPSVINDIILRCGNVGCTVTTTLRKCTVCKIEFYCGVACQKADWSIHRLSCKILSPEEYNLNIIHAYFSKHREIYRILGLTSIGFYRNYHHLPENERATFSSANEKFVHVLLRKVDSPPGQGLHNEVAYIGAGLQRIDTLRSPEALLQQLSDAFPSILLGFTIYDPLYDEIPPVTVFMCSFDWPSADERAMRPAEIVCLIGEAERALQQA</sequence>
<dbReference type="Pfam" id="PF01753">
    <property type="entry name" value="zf-MYND"/>
    <property type="match status" value="1"/>
</dbReference>
<accession>A0A0D2LZJ0</accession>
<evidence type="ECO:0000313" key="7">
    <source>
        <dbReference type="Proteomes" id="UP000054270"/>
    </source>
</evidence>